<keyword evidence="2 5" id="KW-0812">Transmembrane</keyword>
<feature type="region of interest" description="Disordered" evidence="1">
    <location>
        <begin position="854"/>
        <end position="874"/>
    </location>
</feature>
<dbReference type="InterPro" id="IPR011933">
    <property type="entry name" value="Double_TM_dom"/>
</dbReference>
<feature type="domain" description="Aerotolerance regulator N-terminal" evidence="3">
    <location>
        <begin position="7"/>
        <end position="81"/>
    </location>
</feature>
<feature type="transmembrane region" description="Helical" evidence="2">
    <location>
        <begin position="627"/>
        <end position="654"/>
    </location>
</feature>
<evidence type="ECO:0000256" key="1">
    <source>
        <dbReference type="SAM" id="MobiDB-lite"/>
    </source>
</evidence>
<dbReference type="SUPFAM" id="SSF52317">
    <property type="entry name" value="Class I glutamine amidotransferase-like"/>
    <property type="match status" value="1"/>
</dbReference>
<dbReference type="Pfam" id="PF07584">
    <property type="entry name" value="BatA"/>
    <property type="match status" value="1"/>
</dbReference>
<dbReference type="PANTHER" id="PTHR37464">
    <property type="entry name" value="BLL2463 PROTEIN"/>
    <property type="match status" value="1"/>
</dbReference>
<dbReference type="Gene3D" id="3.40.50.12140">
    <property type="entry name" value="Domain of unknown function DUF4159"/>
    <property type="match status" value="1"/>
</dbReference>
<accession>A0A1M5GQQ3</accession>
<dbReference type="InterPro" id="IPR024163">
    <property type="entry name" value="Aerotolerance_reg_N"/>
</dbReference>
<evidence type="ECO:0000259" key="4">
    <source>
        <dbReference type="Pfam" id="PF13709"/>
    </source>
</evidence>
<keyword evidence="2" id="KW-0472">Membrane</keyword>
<dbReference type="AlphaFoldDB" id="A0A1M5GQQ3"/>
<sequence length="941" mass="100383">MIAGLPLSFAEPFLLLGLLSLPMLWWLLRVMPPRPRRVEFPPTRLLFDIAPKEETPSRTPWWLTALRLLAAALVILAAAGPIWNPRNGAAAGSRAPLVILLDDGWSAASSWDARIKAADELIADADNDRRGVALVPLSEPARDITIMPGGTARVALRQLAPKPYSIERVETLPAIERFLKATGDCEIAWLSDGVDTGRGPEFLEGLSKTIGDRALTIYEGGTPAPLALAAAENAAAKMTVKVLRTRGGVEAGLVRALDQKGSPIGETRFTFAPQDRETEAAFDLPVELRNDIARLEIGGERSAGAVQLLDKRWRRRAIGVVSGSSSDTAQPLLASTFYLTRALGPFADVRLGDKGAPQQVITQFLDQKLPMIILADVGTLSPEIRERLAAWIEQGGVLVRFAGPRLAQADDDLVPVKLRRGGRSLGGSLTWEKPQHLAAFTADEPFAGLAVPKDVTVNRQVLAEPDAILATKSWASLEDGTPLVTGEHRGKGVVTLFHVSADMRWSDLPMSGTFVEMLRRIVDMSGYTSNPGAGVAGETAADTVAPLHILDGFGAFGPPPSTAKPLSADYRDRATVEHPPGFYGPAEGPLAVNTLAAADRIAPLDTSSLRARHASYTNAEPRDLRGMLLSAALALFLIDAVIVAMLGAGIAALLRRRAAPAALAVAIMGAAMLAATLIVPGPARADSSDDFAIKATSQTRLAYVVTGNADVDSIVKAGMAGLTLFLAQRTALEAGDPVGIDPAHDELAFFPLIYWPIVPGAAKPPQDAINRIDAYMKQGGTVLFDTRDAVEAPPGENGAAQTPGMLALRNILASLDVPELEPVPREHVLTKTFYLLRDFPGRFNTGQTWVEALPRGDDDEDASRPARGGDGVSPIIITSNDLAGAWAIRPDGQPMLPLTPGEPRQREFAFRSGVNIVMYTLTGNYKADQVHAPALIERLGQ</sequence>
<evidence type="ECO:0000256" key="2">
    <source>
        <dbReference type="SAM" id="Phobius"/>
    </source>
</evidence>
<dbReference type="Proteomes" id="UP000190675">
    <property type="component" value="Chromosome I"/>
</dbReference>
<keyword evidence="2" id="KW-1133">Transmembrane helix</keyword>
<dbReference type="EMBL" id="LT670818">
    <property type="protein sequence ID" value="SHG05931.1"/>
    <property type="molecule type" value="Genomic_DNA"/>
</dbReference>
<evidence type="ECO:0000313" key="6">
    <source>
        <dbReference type="Proteomes" id="UP000190675"/>
    </source>
</evidence>
<dbReference type="CDD" id="cd03143">
    <property type="entry name" value="A4_beta-galactosidase_middle_domain"/>
    <property type="match status" value="2"/>
</dbReference>
<dbReference type="InterPro" id="IPR025297">
    <property type="entry name" value="DUF4159"/>
</dbReference>
<dbReference type="Pfam" id="PF13709">
    <property type="entry name" value="DUF4159"/>
    <property type="match status" value="1"/>
</dbReference>
<feature type="domain" description="DUF4159" evidence="4">
    <location>
        <begin position="700"/>
        <end position="921"/>
    </location>
</feature>
<evidence type="ECO:0000259" key="3">
    <source>
        <dbReference type="Pfam" id="PF07584"/>
    </source>
</evidence>
<feature type="transmembrane region" description="Helical" evidence="2">
    <location>
        <begin position="661"/>
        <end position="679"/>
    </location>
</feature>
<dbReference type="InterPro" id="IPR029062">
    <property type="entry name" value="Class_I_gatase-like"/>
</dbReference>
<dbReference type="Gene3D" id="3.40.50.880">
    <property type="match status" value="1"/>
</dbReference>
<dbReference type="PANTHER" id="PTHR37464:SF1">
    <property type="entry name" value="BLL2463 PROTEIN"/>
    <property type="match status" value="1"/>
</dbReference>
<organism evidence="5 6">
    <name type="scientific">Bradyrhizobium erythrophlei</name>
    <dbReference type="NCBI Taxonomy" id="1437360"/>
    <lineage>
        <taxon>Bacteria</taxon>
        <taxon>Pseudomonadati</taxon>
        <taxon>Pseudomonadota</taxon>
        <taxon>Alphaproteobacteria</taxon>
        <taxon>Hyphomicrobiales</taxon>
        <taxon>Nitrobacteraceae</taxon>
        <taxon>Bradyrhizobium</taxon>
    </lineage>
</organism>
<name>A0A1M5GQQ3_9BRAD</name>
<reference evidence="5 6" key="1">
    <citation type="submission" date="2016-11" db="EMBL/GenBank/DDBJ databases">
        <authorList>
            <person name="Jaros S."/>
            <person name="Januszkiewicz K."/>
            <person name="Wedrychowicz H."/>
        </authorList>
    </citation>
    <scope>NUCLEOTIDE SEQUENCE [LARGE SCALE GENOMIC DNA]</scope>
    <source>
        <strain evidence="5 6">GAS242</strain>
    </source>
</reference>
<feature type="transmembrane region" description="Helical" evidence="2">
    <location>
        <begin position="12"/>
        <end position="28"/>
    </location>
</feature>
<feature type="transmembrane region" description="Helical" evidence="2">
    <location>
        <begin position="61"/>
        <end position="83"/>
    </location>
</feature>
<evidence type="ECO:0000313" key="5">
    <source>
        <dbReference type="EMBL" id="SHG05931.1"/>
    </source>
</evidence>
<protein>
    <submittedName>
        <fullName evidence="5">N-terminal double-transmembrane domain-containing protein</fullName>
    </submittedName>
</protein>
<proteinExistence type="predicted"/>
<dbReference type="NCBIfam" id="TIGR02226">
    <property type="entry name" value="two_anch"/>
    <property type="match status" value="1"/>
</dbReference>
<gene>
    <name evidence="5" type="ORF">SAMN05444169_0309</name>
</gene>